<feature type="transmembrane region" description="Helical" evidence="1">
    <location>
        <begin position="6"/>
        <end position="25"/>
    </location>
</feature>
<keyword evidence="1" id="KW-0812">Transmembrane</keyword>
<gene>
    <name evidence="2" type="ORF">ERS132393_01990</name>
    <name evidence="3" type="ORF">ERS132521_01752</name>
</gene>
<reference evidence="4 5" key="1">
    <citation type="submission" date="2016-02" db="EMBL/GenBank/DDBJ databases">
        <authorList>
            <consortium name="Pathogen Informatics"/>
        </authorList>
    </citation>
    <scope>NUCLEOTIDE SEQUENCE [LARGE SCALE GENOMIC DNA]</scope>
    <source>
        <strain evidence="2 5">LSS31</strain>
        <strain evidence="3 4">SS975</strain>
    </source>
</reference>
<keyword evidence="1" id="KW-0472">Membrane</keyword>
<dbReference type="Proteomes" id="UP000072353">
    <property type="component" value="Unassembled WGS sequence"/>
</dbReference>
<sequence length="149" mass="17557">MIISDWIAVIALIVSIASIFTSFVIENKRLKRESDAKFFQDIYFGYMKVQIPIAESNISFDSSSNKLNGIKGIQKVLIALRKKSSPYRFLDKNFYDKFIKVLENVEDFYIDSLNKVQDSYRYENFQNESRNKISELYSILNKKFTNKKF</sequence>
<dbReference type="AlphaFoldDB" id="A0A0Z8HTI3"/>
<evidence type="ECO:0000313" key="3">
    <source>
        <dbReference type="EMBL" id="CYX74662.1"/>
    </source>
</evidence>
<evidence type="ECO:0000313" key="4">
    <source>
        <dbReference type="Proteomes" id="UP000072353"/>
    </source>
</evidence>
<evidence type="ECO:0000313" key="2">
    <source>
        <dbReference type="EMBL" id="CYV04280.1"/>
    </source>
</evidence>
<keyword evidence="1" id="KW-1133">Transmembrane helix</keyword>
<organism evidence="2 5">
    <name type="scientific">Streptococcus suis</name>
    <dbReference type="NCBI Taxonomy" id="1307"/>
    <lineage>
        <taxon>Bacteria</taxon>
        <taxon>Bacillati</taxon>
        <taxon>Bacillota</taxon>
        <taxon>Bacilli</taxon>
        <taxon>Lactobacillales</taxon>
        <taxon>Streptococcaceae</taxon>
        <taxon>Streptococcus</taxon>
    </lineage>
</organism>
<dbReference type="EMBL" id="FIGG01000011">
    <property type="protein sequence ID" value="CYV04280.1"/>
    <property type="molecule type" value="Genomic_DNA"/>
</dbReference>
<accession>A0A0Z8HTI3</accession>
<protein>
    <submittedName>
        <fullName evidence="2">Uncharacterized protein</fullName>
    </submittedName>
</protein>
<dbReference type="Proteomes" id="UP000072530">
    <property type="component" value="Unassembled WGS sequence"/>
</dbReference>
<evidence type="ECO:0000256" key="1">
    <source>
        <dbReference type="SAM" id="Phobius"/>
    </source>
</evidence>
<proteinExistence type="predicted"/>
<dbReference type="EMBL" id="FILL01000017">
    <property type="protein sequence ID" value="CYX74662.1"/>
    <property type="molecule type" value="Genomic_DNA"/>
</dbReference>
<name>A0A0Z8HTI3_STRSU</name>
<dbReference type="RefSeq" id="WP_044670638.1">
    <property type="nucleotide sequence ID" value="NZ_CECY01000138.1"/>
</dbReference>
<evidence type="ECO:0000313" key="5">
    <source>
        <dbReference type="Proteomes" id="UP000072530"/>
    </source>
</evidence>